<evidence type="ECO:0000313" key="5">
    <source>
        <dbReference type="EMBL" id="RMI04902.1"/>
    </source>
</evidence>
<evidence type="ECO:0000256" key="1">
    <source>
        <dbReference type="ARBA" id="ARBA00008520"/>
    </source>
</evidence>
<dbReference type="GO" id="GO:1901982">
    <property type="term" value="F:maltose binding"/>
    <property type="evidence" value="ECO:0007669"/>
    <property type="project" value="TreeGrafter"/>
</dbReference>
<sequence length="425" mass="43234">MRTIPTRRRRPAPALGATALGAAGLLALTACGGSGFDEGGDTSSDGGSSGSLSVLIGSSGDAETDAVTAAVAAWSEESGVEATVQVASDLTQELSQGFASGDPADVFYVSADQFQTYASNGSLYPYGADLDAADDFYPSLVDQFTYDGELVCAPKDFSTLGLIINTSAWEAAGLTEADVPTTWEQLTDVAGRLTTDGQVGLGISGEYARVGAFLAQAGGTMTDAAGTEATVDSPENVEGLTYVQQLLASGSAAYAADLGTGWGGEAFGTGAAAMTIEGNWITGAMENDYPDVAYQVAELPAGPAGQGTLQFTNCWGVAADSSAQSDAVDLVQHLTAADQQLAFADAFGVMPSVQSAADGWKEMYPEMTAFIDSAAFAQNVVNARGAADVITDFNAQLEGLKTGDPAAILGSVQTNLQAVLDENAS</sequence>
<dbReference type="SUPFAM" id="SSF53850">
    <property type="entry name" value="Periplasmic binding protein-like II"/>
    <property type="match status" value="1"/>
</dbReference>
<dbReference type="AlphaFoldDB" id="A0A3M2ISI8"/>
<dbReference type="GO" id="GO:0042956">
    <property type="term" value="P:maltodextrin transmembrane transport"/>
    <property type="evidence" value="ECO:0007669"/>
    <property type="project" value="TreeGrafter"/>
</dbReference>
<feature type="chain" id="PRO_5038685790" evidence="4">
    <location>
        <begin position="33"/>
        <end position="425"/>
    </location>
</feature>
<feature type="signal peptide" evidence="4">
    <location>
        <begin position="1"/>
        <end position="32"/>
    </location>
</feature>
<evidence type="ECO:0000256" key="4">
    <source>
        <dbReference type="SAM" id="SignalP"/>
    </source>
</evidence>
<dbReference type="GO" id="GO:0015768">
    <property type="term" value="P:maltose transport"/>
    <property type="evidence" value="ECO:0007669"/>
    <property type="project" value="TreeGrafter"/>
</dbReference>
<dbReference type="Proteomes" id="UP000269289">
    <property type="component" value="Unassembled WGS sequence"/>
</dbReference>
<dbReference type="OrthoDB" id="2531053at2"/>
<organism evidence="5 6">
    <name type="scientific">Cellulomonas triticagri</name>
    <dbReference type="NCBI Taxonomy" id="2483352"/>
    <lineage>
        <taxon>Bacteria</taxon>
        <taxon>Bacillati</taxon>
        <taxon>Actinomycetota</taxon>
        <taxon>Actinomycetes</taxon>
        <taxon>Micrococcales</taxon>
        <taxon>Cellulomonadaceae</taxon>
        <taxon>Cellulomonas</taxon>
    </lineage>
</organism>
<dbReference type="Pfam" id="PF13416">
    <property type="entry name" value="SBP_bac_8"/>
    <property type="match status" value="1"/>
</dbReference>
<comment type="similarity">
    <text evidence="1">Belongs to the bacterial solute-binding protein 1 family.</text>
</comment>
<dbReference type="InterPro" id="IPR006059">
    <property type="entry name" value="SBP"/>
</dbReference>
<dbReference type="GO" id="GO:0055052">
    <property type="term" value="C:ATP-binding cassette (ABC) transporter complex, substrate-binding subunit-containing"/>
    <property type="evidence" value="ECO:0007669"/>
    <property type="project" value="TreeGrafter"/>
</dbReference>
<gene>
    <name evidence="5" type="ORF">EBM89_17245</name>
</gene>
<keyword evidence="6" id="KW-1185">Reference proteome</keyword>
<protein>
    <submittedName>
        <fullName evidence="5">Extracellular solute-binding protein</fullName>
    </submittedName>
</protein>
<name>A0A3M2ISI8_9CELL</name>
<dbReference type="PANTHER" id="PTHR30061:SF50">
    <property type="entry name" value="MALTOSE_MALTODEXTRIN-BINDING PERIPLASMIC PROTEIN"/>
    <property type="match status" value="1"/>
</dbReference>
<dbReference type="RefSeq" id="WP_122150874.1">
    <property type="nucleotide sequence ID" value="NZ_RFFI01000123.1"/>
</dbReference>
<evidence type="ECO:0000313" key="6">
    <source>
        <dbReference type="Proteomes" id="UP000269289"/>
    </source>
</evidence>
<reference evidence="5 6" key="1">
    <citation type="submission" date="2018-10" db="EMBL/GenBank/DDBJ databases">
        <title>Isolation, diversity and antifungal activity of actinobacteria from wheat.</title>
        <authorList>
            <person name="Han C."/>
        </authorList>
    </citation>
    <scope>NUCLEOTIDE SEQUENCE [LARGE SCALE GENOMIC DNA]</scope>
    <source>
        <strain evidence="5 6">NEAU-YY56</strain>
    </source>
</reference>
<comment type="caution">
    <text evidence="5">The sequence shown here is derived from an EMBL/GenBank/DDBJ whole genome shotgun (WGS) entry which is preliminary data.</text>
</comment>
<proteinExistence type="inferred from homology"/>
<evidence type="ECO:0000256" key="3">
    <source>
        <dbReference type="ARBA" id="ARBA00022729"/>
    </source>
</evidence>
<keyword evidence="3 4" id="KW-0732">Signal</keyword>
<evidence type="ECO:0000256" key="2">
    <source>
        <dbReference type="ARBA" id="ARBA00022448"/>
    </source>
</evidence>
<accession>A0A3M2ISI8</accession>
<dbReference type="PROSITE" id="PS51257">
    <property type="entry name" value="PROKAR_LIPOPROTEIN"/>
    <property type="match status" value="1"/>
</dbReference>
<dbReference type="EMBL" id="RFFI01000123">
    <property type="protein sequence ID" value="RMI04902.1"/>
    <property type="molecule type" value="Genomic_DNA"/>
</dbReference>
<keyword evidence="2" id="KW-0813">Transport</keyword>
<dbReference type="Gene3D" id="3.40.190.10">
    <property type="entry name" value="Periplasmic binding protein-like II"/>
    <property type="match status" value="1"/>
</dbReference>
<dbReference type="PANTHER" id="PTHR30061">
    <property type="entry name" value="MALTOSE-BINDING PERIPLASMIC PROTEIN"/>
    <property type="match status" value="1"/>
</dbReference>